<proteinExistence type="predicted"/>
<dbReference type="SUPFAM" id="SSF53098">
    <property type="entry name" value="Ribonuclease H-like"/>
    <property type="match status" value="1"/>
</dbReference>
<dbReference type="InterPro" id="IPR012337">
    <property type="entry name" value="RNaseH-like_sf"/>
</dbReference>
<sequence>MRIACDSCSGDIFMSRRMFSPAYGRGRPLRNISAKIHSLRALPRVLRHLGRAVGMDPVLLGRLGDDVKMLEENPQTTKENTGILHEASNETGLEVNLEKTKARDPSQAEIGVVWISGHVGIPGNEAADAAARDGAMNGSEVYWRERWQDIQNYLKRRIWWQWEGE</sequence>
<dbReference type="Gene3D" id="3.30.420.10">
    <property type="entry name" value="Ribonuclease H-like superfamily/Ribonuclease H"/>
    <property type="match status" value="1"/>
</dbReference>
<reference evidence="1 2" key="1">
    <citation type="journal article" date="2022" name="Allergy">
        <title>Genome assembly and annotation of Periplaneta americana reveal a comprehensive cockroach allergen profile.</title>
        <authorList>
            <person name="Wang L."/>
            <person name="Xiong Q."/>
            <person name="Saelim N."/>
            <person name="Wang L."/>
            <person name="Nong W."/>
            <person name="Wan A.T."/>
            <person name="Shi M."/>
            <person name="Liu X."/>
            <person name="Cao Q."/>
            <person name="Hui J.H.L."/>
            <person name="Sookrung N."/>
            <person name="Leung T.F."/>
            <person name="Tungtrongchitr A."/>
            <person name="Tsui S.K.W."/>
        </authorList>
    </citation>
    <scope>NUCLEOTIDE SEQUENCE [LARGE SCALE GENOMIC DNA]</scope>
    <source>
        <strain evidence="1">PWHHKU_190912</strain>
    </source>
</reference>
<keyword evidence="2" id="KW-1185">Reference proteome</keyword>
<gene>
    <name evidence="1" type="ORF">ANN_14620</name>
</gene>
<dbReference type="Proteomes" id="UP001148838">
    <property type="component" value="Unassembled WGS sequence"/>
</dbReference>
<comment type="caution">
    <text evidence="1">The sequence shown here is derived from an EMBL/GenBank/DDBJ whole genome shotgun (WGS) entry which is preliminary data.</text>
</comment>
<evidence type="ECO:0000313" key="1">
    <source>
        <dbReference type="EMBL" id="KAJ4438673.1"/>
    </source>
</evidence>
<evidence type="ECO:0008006" key="3">
    <source>
        <dbReference type="Google" id="ProtNLM"/>
    </source>
</evidence>
<dbReference type="InterPro" id="IPR036397">
    <property type="entry name" value="RNaseH_sf"/>
</dbReference>
<name>A0ABQ8SWS3_PERAM</name>
<accession>A0ABQ8SWS3</accession>
<organism evidence="1 2">
    <name type="scientific">Periplaneta americana</name>
    <name type="common">American cockroach</name>
    <name type="synonym">Blatta americana</name>
    <dbReference type="NCBI Taxonomy" id="6978"/>
    <lineage>
        <taxon>Eukaryota</taxon>
        <taxon>Metazoa</taxon>
        <taxon>Ecdysozoa</taxon>
        <taxon>Arthropoda</taxon>
        <taxon>Hexapoda</taxon>
        <taxon>Insecta</taxon>
        <taxon>Pterygota</taxon>
        <taxon>Neoptera</taxon>
        <taxon>Polyneoptera</taxon>
        <taxon>Dictyoptera</taxon>
        <taxon>Blattodea</taxon>
        <taxon>Blattoidea</taxon>
        <taxon>Blattidae</taxon>
        <taxon>Blattinae</taxon>
        <taxon>Periplaneta</taxon>
    </lineage>
</organism>
<protein>
    <recommendedName>
        <fullName evidence="3">RNase H type-1 domain-containing protein</fullName>
    </recommendedName>
</protein>
<evidence type="ECO:0000313" key="2">
    <source>
        <dbReference type="Proteomes" id="UP001148838"/>
    </source>
</evidence>
<dbReference type="EMBL" id="JAJSOF020000019">
    <property type="protein sequence ID" value="KAJ4438673.1"/>
    <property type="molecule type" value="Genomic_DNA"/>
</dbReference>